<protein>
    <recommendedName>
        <fullName evidence="3">Transposase</fullName>
    </recommendedName>
</protein>
<dbReference type="EMBL" id="QLLR01000011">
    <property type="protein sequence ID" value="RAJ30192.1"/>
    <property type="molecule type" value="Genomic_DNA"/>
</dbReference>
<evidence type="ECO:0000313" key="2">
    <source>
        <dbReference type="Proteomes" id="UP000249754"/>
    </source>
</evidence>
<evidence type="ECO:0008006" key="3">
    <source>
        <dbReference type="Google" id="ProtNLM"/>
    </source>
</evidence>
<comment type="caution">
    <text evidence="1">The sequence shown here is derived from an EMBL/GenBank/DDBJ whole genome shotgun (WGS) entry which is preliminary data.</text>
</comment>
<dbReference type="SUPFAM" id="SSF46689">
    <property type="entry name" value="Homeodomain-like"/>
    <property type="match status" value="1"/>
</dbReference>
<accession>A0A327SNX7</accession>
<dbReference type="InterPro" id="IPR009057">
    <property type="entry name" value="Homeodomain-like_sf"/>
</dbReference>
<dbReference type="AlphaFoldDB" id="A0A327SNX7"/>
<proteinExistence type="predicted"/>
<gene>
    <name evidence="1" type="ORF">LY11_02533</name>
</gene>
<dbReference type="Proteomes" id="UP000249754">
    <property type="component" value="Unassembled WGS sequence"/>
</dbReference>
<sequence length="98" mass="11205">MKALETEPKTYSKTFREKLVIMVVYQNLPAKAVAKMHHLPSVHMLTNWVSIYKKKLEKGAVSLLPMDPKVKDSKALQARIRQLEKSLDKANVLIYGLN</sequence>
<dbReference type="RefSeq" id="WP_211321539.1">
    <property type="nucleotide sequence ID" value="NZ_QLLR01000011.1"/>
</dbReference>
<feature type="non-terminal residue" evidence="1">
    <location>
        <position position="98"/>
    </location>
</feature>
<reference evidence="1 2" key="1">
    <citation type="submission" date="2018-06" db="EMBL/GenBank/DDBJ databases">
        <title>Genomic Encyclopedia of Archaeal and Bacterial Type Strains, Phase II (KMG-II): from individual species to whole genera.</title>
        <authorList>
            <person name="Goeker M."/>
        </authorList>
    </citation>
    <scope>NUCLEOTIDE SEQUENCE [LARGE SCALE GENOMIC DNA]</scope>
    <source>
        <strain evidence="1 2">DSM 14825</strain>
    </source>
</reference>
<evidence type="ECO:0000313" key="1">
    <source>
        <dbReference type="EMBL" id="RAJ30192.1"/>
    </source>
</evidence>
<organism evidence="1 2">
    <name type="scientific">Pedobacter cryoconitis</name>
    <dbReference type="NCBI Taxonomy" id="188932"/>
    <lineage>
        <taxon>Bacteria</taxon>
        <taxon>Pseudomonadati</taxon>
        <taxon>Bacteroidota</taxon>
        <taxon>Sphingobacteriia</taxon>
        <taxon>Sphingobacteriales</taxon>
        <taxon>Sphingobacteriaceae</taxon>
        <taxon>Pedobacter</taxon>
    </lineage>
</organism>
<name>A0A327SNX7_9SPHI</name>